<keyword evidence="3" id="KW-1185">Reference proteome</keyword>
<dbReference type="InterPro" id="IPR052942">
    <property type="entry name" value="LPS_cholinephosphotransferase"/>
</dbReference>
<accession>A0A7G9RXG4</accession>
<dbReference type="PANTHER" id="PTHR43404">
    <property type="entry name" value="LIPOPOLYSACCHARIDE CHOLINEPHOSPHOTRANSFERASE LICD"/>
    <property type="match status" value="1"/>
</dbReference>
<evidence type="ECO:0000259" key="1">
    <source>
        <dbReference type="Pfam" id="PF04991"/>
    </source>
</evidence>
<dbReference type="PANTHER" id="PTHR43404:SF2">
    <property type="entry name" value="LIPOPOLYSACCHARIDE CHOLINEPHOSPHOTRANSFERASE LICD"/>
    <property type="match status" value="1"/>
</dbReference>
<evidence type="ECO:0000313" key="2">
    <source>
        <dbReference type="EMBL" id="QNN60289.1"/>
    </source>
</evidence>
<dbReference type="RefSeq" id="WP_187533419.1">
    <property type="nucleotide sequence ID" value="NZ_CBCSHU010000007.1"/>
</dbReference>
<name>A0A7G9RXG4_9FIRM</name>
<dbReference type="Pfam" id="PF04991">
    <property type="entry name" value="LicD"/>
    <property type="match status" value="1"/>
</dbReference>
<dbReference type="KEGG" id="eio:H9L01_07910"/>
<reference evidence="2 3" key="1">
    <citation type="submission" date="2020-08" db="EMBL/GenBank/DDBJ databases">
        <title>Genome sequence of Erysipelothrix inopinata DSM 15511T.</title>
        <authorList>
            <person name="Hyun D.-W."/>
            <person name="Bae J.-W."/>
        </authorList>
    </citation>
    <scope>NUCLEOTIDE SEQUENCE [LARGE SCALE GENOMIC DNA]</scope>
    <source>
        <strain evidence="2 3">DSM 15511</strain>
    </source>
</reference>
<evidence type="ECO:0000313" key="3">
    <source>
        <dbReference type="Proteomes" id="UP000515928"/>
    </source>
</evidence>
<proteinExistence type="predicted"/>
<feature type="domain" description="LicD/FKTN/FKRP nucleotidyltransferase" evidence="1">
    <location>
        <begin position="26"/>
        <end position="260"/>
    </location>
</feature>
<gene>
    <name evidence="2" type="ORF">H9L01_07910</name>
</gene>
<organism evidence="2 3">
    <name type="scientific">Erysipelothrix inopinata</name>
    <dbReference type="NCBI Taxonomy" id="225084"/>
    <lineage>
        <taxon>Bacteria</taxon>
        <taxon>Bacillati</taxon>
        <taxon>Bacillota</taxon>
        <taxon>Erysipelotrichia</taxon>
        <taxon>Erysipelotrichales</taxon>
        <taxon>Erysipelotrichaceae</taxon>
        <taxon>Erysipelothrix</taxon>
    </lineage>
</organism>
<protein>
    <submittedName>
        <fullName evidence="2">LicD family protein</fullName>
    </submittedName>
</protein>
<dbReference type="GO" id="GO:0009100">
    <property type="term" value="P:glycoprotein metabolic process"/>
    <property type="evidence" value="ECO:0007669"/>
    <property type="project" value="UniProtKB-ARBA"/>
</dbReference>
<dbReference type="AlphaFoldDB" id="A0A7G9RXG4"/>
<dbReference type="Proteomes" id="UP000515928">
    <property type="component" value="Chromosome"/>
</dbReference>
<sequence length="283" mass="33396">MDRKRTEMSDIQSEGLKVLIEFDRICRKNNIKYSLSDGTLLGAVRHDGFIPWDDDIDVSMTRESFNVFESVIADELSDEFFYQTNETDPDYYAPHPKIRSNNAYLKEKCNQNINIHEGVWIDIFVFDRIPTNLEEADAIQNEISNLSKKIVRMVNIYPDGIGSKLNQFVKSVLFYFNKIFYKINPLPKKYFKQREALILKNKDIEEFDSYALLAYNSSFDEYRRLIRAKDSFENTIEHSFEGYDFLISEKYDDILTNEYGDYMTLPKEEDRVSNHQVVSFTKE</sequence>
<dbReference type="InterPro" id="IPR007074">
    <property type="entry name" value="LicD/FKTN/FKRP_NTP_transf"/>
</dbReference>
<dbReference type="EMBL" id="CP060715">
    <property type="protein sequence ID" value="QNN60289.1"/>
    <property type="molecule type" value="Genomic_DNA"/>
</dbReference>